<evidence type="ECO:0000313" key="2">
    <source>
        <dbReference type="Proteomes" id="UP000199308"/>
    </source>
</evidence>
<keyword evidence="2" id="KW-1185">Reference proteome</keyword>
<protein>
    <submittedName>
        <fullName evidence="1">Uncharacterized protein</fullName>
    </submittedName>
</protein>
<dbReference type="STRING" id="349064.SAMN05660429_01524"/>
<dbReference type="RefSeq" id="WP_093328958.1">
    <property type="nucleotide sequence ID" value="NZ_AP027363.1"/>
</dbReference>
<dbReference type="Proteomes" id="UP000199308">
    <property type="component" value="Unassembled WGS sequence"/>
</dbReference>
<organism evidence="1 2">
    <name type="scientific">Thalassotalea agarivorans</name>
    <name type="common">Thalassomonas agarivorans</name>
    <dbReference type="NCBI Taxonomy" id="349064"/>
    <lineage>
        <taxon>Bacteria</taxon>
        <taxon>Pseudomonadati</taxon>
        <taxon>Pseudomonadota</taxon>
        <taxon>Gammaproteobacteria</taxon>
        <taxon>Alteromonadales</taxon>
        <taxon>Colwelliaceae</taxon>
        <taxon>Thalassotalea</taxon>
    </lineage>
</organism>
<dbReference type="OrthoDB" id="6227517at2"/>
<sequence>MFKYWAIKKYTNKLRKKLKKRYGEKQYYSGSQVRSTVYHCNFNPKYLPLGYILHLSDQELKNVLGLEYPTLCVRSYKQDILSFLNSKNFQGKLPRLIQD</sequence>
<proteinExistence type="predicted"/>
<dbReference type="Pfam" id="PF20196">
    <property type="entry name" value="DUF6559"/>
    <property type="match status" value="1"/>
</dbReference>
<dbReference type="AlphaFoldDB" id="A0A1I0DIJ9"/>
<accession>A0A1I0DIJ9</accession>
<name>A0A1I0DIJ9_THASX</name>
<evidence type="ECO:0000313" key="1">
    <source>
        <dbReference type="EMBL" id="SET31942.1"/>
    </source>
</evidence>
<dbReference type="EMBL" id="FOHK01000006">
    <property type="protein sequence ID" value="SET31942.1"/>
    <property type="molecule type" value="Genomic_DNA"/>
</dbReference>
<gene>
    <name evidence="1" type="ORF">SAMN05660429_01524</name>
</gene>
<reference evidence="1 2" key="1">
    <citation type="submission" date="2016-10" db="EMBL/GenBank/DDBJ databases">
        <authorList>
            <person name="de Groot N.N."/>
        </authorList>
    </citation>
    <scope>NUCLEOTIDE SEQUENCE [LARGE SCALE GENOMIC DNA]</scope>
    <source>
        <strain evidence="1 2">DSM 19706</strain>
    </source>
</reference>
<dbReference type="InterPro" id="IPR046689">
    <property type="entry name" value="DUF6559"/>
</dbReference>